<evidence type="ECO:0000256" key="5">
    <source>
        <dbReference type="ARBA" id="ARBA00022676"/>
    </source>
</evidence>
<keyword evidence="5 10" id="KW-0328">Glycosyltransferase</keyword>
<dbReference type="OrthoDB" id="9763489at2"/>
<proteinExistence type="inferred from homology"/>
<reference evidence="11 12" key="1">
    <citation type="submission" date="2017-05" db="EMBL/GenBank/DDBJ databases">
        <title>Complete and WGS of Bordetella genogroups.</title>
        <authorList>
            <person name="Spilker T."/>
            <person name="LiPuma J."/>
        </authorList>
    </citation>
    <scope>NUCLEOTIDE SEQUENCE [LARGE SCALE GENOMIC DNA]</scope>
    <source>
        <strain evidence="11 12">AU17610</strain>
    </source>
</reference>
<evidence type="ECO:0000256" key="1">
    <source>
        <dbReference type="ARBA" id="ARBA00000439"/>
    </source>
</evidence>
<dbReference type="GO" id="GO:0005975">
    <property type="term" value="P:carbohydrate metabolic process"/>
    <property type="evidence" value="ECO:0007669"/>
    <property type="project" value="InterPro"/>
</dbReference>
<evidence type="ECO:0000256" key="7">
    <source>
        <dbReference type="ARBA" id="ARBA00023277"/>
    </source>
</evidence>
<dbReference type="SUPFAM" id="SSF51445">
    <property type="entry name" value="(Trans)glycosidases"/>
    <property type="match status" value="1"/>
</dbReference>
<dbReference type="Pfam" id="PF02446">
    <property type="entry name" value="Glyco_hydro_77"/>
    <property type="match status" value="1"/>
</dbReference>
<evidence type="ECO:0000256" key="3">
    <source>
        <dbReference type="ARBA" id="ARBA00012560"/>
    </source>
</evidence>
<dbReference type="EMBL" id="NEVL01000003">
    <property type="protein sequence ID" value="OZI35240.1"/>
    <property type="molecule type" value="Genomic_DNA"/>
</dbReference>
<comment type="catalytic activity">
    <reaction evidence="1 10">
        <text>Transfers a segment of a (1-&gt;4)-alpha-D-glucan to a new position in an acceptor, which may be glucose or a (1-&gt;4)-alpha-D-glucan.</text>
        <dbReference type="EC" id="2.4.1.25"/>
    </reaction>
</comment>
<name>A0A261SEK9_9BORD</name>
<dbReference type="Proteomes" id="UP000217005">
    <property type="component" value="Unassembled WGS sequence"/>
</dbReference>
<evidence type="ECO:0000313" key="12">
    <source>
        <dbReference type="Proteomes" id="UP000217005"/>
    </source>
</evidence>
<comment type="similarity">
    <text evidence="2 10">Belongs to the disproportionating enzyme family.</text>
</comment>
<evidence type="ECO:0000256" key="10">
    <source>
        <dbReference type="RuleBase" id="RU361207"/>
    </source>
</evidence>
<evidence type="ECO:0000313" key="11">
    <source>
        <dbReference type="EMBL" id="OZI35240.1"/>
    </source>
</evidence>
<dbReference type="PANTHER" id="PTHR32438:SF5">
    <property type="entry name" value="4-ALPHA-GLUCANOTRANSFERASE DPE1, CHLOROPLASTIC_AMYLOPLASTIC"/>
    <property type="match status" value="1"/>
</dbReference>
<dbReference type="EC" id="2.4.1.25" evidence="3 10"/>
<evidence type="ECO:0000256" key="8">
    <source>
        <dbReference type="ARBA" id="ARBA00031423"/>
    </source>
</evidence>
<dbReference type="RefSeq" id="WP_094826050.1">
    <property type="nucleotide sequence ID" value="NZ_NEVL01000003.1"/>
</dbReference>
<sequence length="711" mass="76235">MKPEGTALGVLARAAGLAEHWTDAQGRPQQVGPDTLRTVLAALALPAGTDAEARESLRALQERDAAPPALLVAEAGQACAVPGMTAGAARAYEIELDNGTLAQGVLQPDAQGAPCIVTPSRPGYHVLRLGERSLRLAVAPNRSAQRPIPPRAWGLAAQVYSLRCADPARVASRAGFGDFAALRELAEAAAARGAQALAISPVHALYSAHPEHDSPYSPSSRLFFNPLYADAAAVLGHAAVERAWQALPARERERAAALEARQQIDWPRAARLRLALLRQLHRDFARAPAALKRRYAGFRAAGGQALRDHAVFEALHAEHTEALGSPAVAHWQQWATPLRDARSEAVSAFAVRREADVDFHCFAQWLTTASLGETQQAARRAGMGVGLITDLAVGADPRGSQTWSRPGDFLAQLSIGAPPDIYNPLGQAWGLSAYSPTALQSQGYQPFIDLLRASLRHAGGVRIDHILGLARLWLVPGNQPAEGVYLRYPLEDLLRLVALETWRHEAVAIGEDLGTVPAGMGEALASAGVAGMSVLWFERGAASEGQAAPFLPPDQWPASKVALTTTHDLPTVRGWWSGRDIDWRVRLNLLGADETEETLRAQRDADRDALWHALQPDPGRATPRAAPLARILGHVAATPAPLMLTALEDLCAATEQPNLPGTVEGHPNWRRRLPARLAQPFTQAAVQRRAALLQQARPGAPDDNAPPKETR</sequence>
<evidence type="ECO:0000256" key="2">
    <source>
        <dbReference type="ARBA" id="ARBA00005684"/>
    </source>
</evidence>
<accession>A0A261SEK9</accession>
<dbReference type="PANTHER" id="PTHR32438">
    <property type="entry name" value="4-ALPHA-GLUCANOTRANSFERASE DPE1, CHLOROPLASTIC/AMYLOPLASTIC"/>
    <property type="match status" value="1"/>
</dbReference>
<keyword evidence="6 10" id="KW-0808">Transferase</keyword>
<gene>
    <name evidence="11" type="primary">malQ</name>
    <name evidence="11" type="ORF">CEG14_09040</name>
</gene>
<protein>
    <recommendedName>
        <fullName evidence="4 10">4-alpha-glucanotransferase</fullName>
        <ecNumber evidence="3 10">2.4.1.25</ecNumber>
    </recommendedName>
    <alternativeName>
        <fullName evidence="8 10">Amylomaltase</fullName>
    </alternativeName>
    <alternativeName>
        <fullName evidence="9 10">Disproportionating enzyme</fullName>
    </alternativeName>
</protein>
<keyword evidence="7 10" id="KW-0119">Carbohydrate metabolism</keyword>
<dbReference type="NCBIfam" id="TIGR00217">
    <property type="entry name" value="malQ"/>
    <property type="match status" value="1"/>
</dbReference>
<dbReference type="InterPro" id="IPR003385">
    <property type="entry name" value="Glyco_hydro_77"/>
</dbReference>
<dbReference type="InterPro" id="IPR017853">
    <property type="entry name" value="GH"/>
</dbReference>
<dbReference type="GO" id="GO:0004134">
    <property type="term" value="F:4-alpha-glucanotransferase activity"/>
    <property type="evidence" value="ECO:0007669"/>
    <property type="project" value="UniProtKB-EC"/>
</dbReference>
<evidence type="ECO:0000256" key="9">
    <source>
        <dbReference type="ARBA" id="ARBA00031501"/>
    </source>
</evidence>
<evidence type="ECO:0000256" key="4">
    <source>
        <dbReference type="ARBA" id="ARBA00020295"/>
    </source>
</evidence>
<organism evidence="11 12">
    <name type="scientific">Bordetella genomosp. 1</name>
    <dbReference type="NCBI Taxonomy" id="1395607"/>
    <lineage>
        <taxon>Bacteria</taxon>
        <taxon>Pseudomonadati</taxon>
        <taxon>Pseudomonadota</taxon>
        <taxon>Betaproteobacteria</taxon>
        <taxon>Burkholderiales</taxon>
        <taxon>Alcaligenaceae</taxon>
        <taxon>Bordetella</taxon>
    </lineage>
</organism>
<dbReference type="Gene3D" id="3.20.20.80">
    <property type="entry name" value="Glycosidases"/>
    <property type="match status" value="1"/>
</dbReference>
<comment type="caution">
    <text evidence="11">The sequence shown here is derived from an EMBL/GenBank/DDBJ whole genome shotgun (WGS) entry which is preliminary data.</text>
</comment>
<evidence type="ECO:0000256" key="6">
    <source>
        <dbReference type="ARBA" id="ARBA00022679"/>
    </source>
</evidence>
<dbReference type="AlphaFoldDB" id="A0A261SEK9"/>